<dbReference type="STRING" id="937775.Metlim_0536"/>
<proteinExistence type="inferred from homology"/>
<protein>
    <recommendedName>
        <fullName evidence="2">site-specific DNA-methyltransferase (adenine-specific)</fullName>
        <ecNumber evidence="2">2.1.1.72</ecNumber>
    </recommendedName>
</protein>
<evidence type="ECO:0000313" key="9">
    <source>
        <dbReference type="Proteomes" id="UP000005741"/>
    </source>
</evidence>
<evidence type="ECO:0000256" key="4">
    <source>
        <dbReference type="ARBA" id="ARBA00022679"/>
    </source>
</evidence>
<dbReference type="GO" id="GO:0003676">
    <property type="term" value="F:nucleic acid binding"/>
    <property type="evidence" value="ECO:0007669"/>
    <property type="project" value="InterPro"/>
</dbReference>
<dbReference type="InterPro" id="IPR050953">
    <property type="entry name" value="N4_N6_ade-DNA_methylase"/>
</dbReference>
<dbReference type="EC" id="2.1.1.72" evidence="2"/>
<keyword evidence="4" id="KW-0808">Transferase</keyword>
<sequence length="559" mass="63429">MSSLNSPAEGFKNSGLTVPDDNQDSFSLIDLAIDLSLKHSAGISIDERKKIGQIFTPKETAVFMAGFININPGKSNISGCDNNSDMAEFSLMDPGAGTGNLLSAVCQRILNEAESPMNIRVDAFECDPLVIPSLKQVMENCRNFLQAEGHRFQFNIIDEDFILHNEQYLEKGSLFREKDLFCYDAVISNPPYYKINKQSSQALIMKDFLSGQPNIYGLFMALSAHMVKDSGDIVFITPRSFCSGLYYRKVRNWFIKYTCIDRIHNFESRKNRFLNDSILQENVIVHAVKTKAEMCPSSLISSSYDNLFTDGHQIEVPYRDLIFNRADENIIRIPTSETELKIIELVDSWKYTLSDFGLRMSTGPVVDFRTKENLRDNYSEGKDAPLLWMQNFQGKEIIWPVEGLKKPCAIEVNSTTAGILLPVKNYVLIKRFTSKEQKRRLSATPFLKEDFSNYEMIGFENHLNYIHRPKGFLSEDETFGLTAFLNTKLIDLYFRAMNGNTQVNASEINILPVPDISFITDIGSKFRDLTEVSSANPDEIVGNILGIDNDLIKCLKYRS</sequence>
<name>H1Z2T2_9EURY</name>
<dbReference type="REBASE" id="95929">
    <property type="entry name" value="M.Mli2279ORF536P"/>
</dbReference>
<dbReference type="InterPro" id="IPR002052">
    <property type="entry name" value="DNA_methylase_N6_adenine_CS"/>
</dbReference>
<dbReference type="Proteomes" id="UP000005741">
    <property type="component" value="Chromosome"/>
</dbReference>
<dbReference type="OrthoDB" id="45790at2157"/>
<dbReference type="InterPro" id="IPR011639">
    <property type="entry name" value="MethylTrfase_TaqI-like_dom"/>
</dbReference>
<keyword evidence="3 8" id="KW-0489">Methyltransferase</keyword>
<dbReference type="AlphaFoldDB" id="H1Z2T2"/>
<dbReference type="GO" id="GO:0032259">
    <property type="term" value="P:methylation"/>
    <property type="evidence" value="ECO:0007669"/>
    <property type="project" value="UniProtKB-KW"/>
</dbReference>
<dbReference type="PRINTS" id="PR00507">
    <property type="entry name" value="N12N6MTFRASE"/>
</dbReference>
<reference evidence="8 9" key="1">
    <citation type="submission" date="2011-10" db="EMBL/GenBank/DDBJ databases">
        <title>The Improved High-Quality Draft genome of Methanoplanus limicola DSM 2279.</title>
        <authorList>
            <consortium name="US DOE Joint Genome Institute (JGI-PGF)"/>
            <person name="Lucas S."/>
            <person name="Copeland A."/>
            <person name="Lapidus A."/>
            <person name="Glavina del Rio T."/>
            <person name="Dalin E."/>
            <person name="Tice H."/>
            <person name="Bruce D."/>
            <person name="Goodwin L."/>
            <person name="Pitluck S."/>
            <person name="Peters L."/>
            <person name="Mikhailova N."/>
            <person name="Lu M."/>
            <person name="Kyrpides N."/>
            <person name="Mavromatis K."/>
            <person name="Ivanova N."/>
            <person name="Markowitz V."/>
            <person name="Cheng J.-F."/>
            <person name="Hugenholtz P."/>
            <person name="Woyke T."/>
            <person name="Wu D."/>
            <person name="Wirth R."/>
            <person name="Brambilla E.-M."/>
            <person name="Klenk H.-P."/>
            <person name="Eisen J.A."/>
        </authorList>
    </citation>
    <scope>NUCLEOTIDE SEQUENCE [LARGE SCALE GENOMIC DNA]</scope>
    <source>
        <strain evidence="8 9">DSM 2279</strain>
    </source>
</reference>
<dbReference type="SUPFAM" id="SSF53335">
    <property type="entry name" value="S-adenosyl-L-methionine-dependent methyltransferases"/>
    <property type="match status" value="1"/>
</dbReference>
<evidence type="ECO:0000256" key="1">
    <source>
        <dbReference type="ARBA" id="ARBA00006594"/>
    </source>
</evidence>
<gene>
    <name evidence="8" type="ORF">Metlim_0536</name>
</gene>
<dbReference type="InterPro" id="IPR029063">
    <property type="entry name" value="SAM-dependent_MTases_sf"/>
</dbReference>
<evidence type="ECO:0000256" key="5">
    <source>
        <dbReference type="ARBA" id="ARBA00022691"/>
    </source>
</evidence>
<dbReference type="GO" id="GO:0009007">
    <property type="term" value="F:site-specific DNA-methyltransferase (adenine-specific) activity"/>
    <property type="evidence" value="ECO:0007669"/>
    <property type="project" value="UniProtKB-EC"/>
</dbReference>
<evidence type="ECO:0000256" key="3">
    <source>
        <dbReference type="ARBA" id="ARBA00022603"/>
    </source>
</evidence>
<feature type="domain" description="Type II methyltransferase M.TaqI-like" evidence="7">
    <location>
        <begin position="178"/>
        <end position="269"/>
    </location>
</feature>
<dbReference type="RefSeq" id="WP_004076342.1">
    <property type="nucleotide sequence ID" value="NZ_CM001436.1"/>
</dbReference>
<keyword evidence="5" id="KW-0949">S-adenosyl-L-methionine</keyword>
<dbReference type="PANTHER" id="PTHR33841:SF5">
    <property type="entry name" value="DNA METHYLASE (MODIFICATION METHYLASE) (METHYLTRANSFERASE)-RELATED"/>
    <property type="match status" value="1"/>
</dbReference>
<evidence type="ECO:0000256" key="6">
    <source>
        <dbReference type="ARBA" id="ARBA00047942"/>
    </source>
</evidence>
<evidence type="ECO:0000256" key="2">
    <source>
        <dbReference type="ARBA" id="ARBA00011900"/>
    </source>
</evidence>
<dbReference type="PROSITE" id="PS00092">
    <property type="entry name" value="N6_MTASE"/>
    <property type="match status" value="1"/>
</dbReference>
<keyword evidence="9" id="KW-1185">Reference proteome</keyword>
<evidence type="ECO:0000259" key="7">
    <source>
        <dbReference type="Pfam" id="PF07669"/>
    </source>
</evidence>
<evidence type="ECO:0000313" key="8">
    <source>
        <dbReference type="EMBL" id="EHQ34671.1"/>
    </source>
</evidence>
<dbReference type="HOGENOM" id="CLU_025185_0_0_2"/>
<dbReference type="InParanoid" id="H1Z2T2"/>
<dbReference type="Pfam" id="PF07669">
    <property type="entry name" value="Eco57I"/>
    <property type="match status" value="1"/>
</dbReference>
<dbReference type="PANTHER" id="PTHR33841">
    <property type="entry name" value="DNA METHYLTRANSFERASE YEEA-RELATED"/>
    <property type="match status" value="1"/>
</dbReference>
<accession>H1Z2T2</accession>
<dbReference type="EMBL" id="CM001436">
    <property type="protein sequence ID" value="EHQ34671.1"/>
    <property type="molecule type" value="Genomic_DNA"/>
</dbReference>
<organism evidence="8 9">
    <name type="scientific">Methanoplanus limicola DSM 2279</name>
    <dbReference type="NCBI Taxonomy" id="937775"/>
    <lineage>
        <taxon>Archaea</taxon>
        <taxon>Methanobacteriati</taxon>
        <taxon>Methanobacteriota</taxon>
        <taxon>Stenosarchaea group</taxon>
        <taxon>Methanomicrobia</taxon>
        <taxon>Methanomicrobiales</taxon>
        <taxon>Methanomicrobiaceae</taxon>
        <taxon>Methanoplanus</taxon>
    </lineage>
</organism>
<dbReference type="GO" id="GO:0006304">
    <property type="term" value="P:DNA modification"/>
    <property type="evidence" value="ECO:0007669"/>
    <property type="project" value="InterPro"/>
</dbReference>
<comment type="catalytic activity">
    <reaction evidence="6">
        <text>a 2'-deoxyadenosine in DNA + S-adenosyl-L-methionine = an N(6)-methyl-2'-deoxyadenosine in DNA + S-adenosyl-L-homocysteine + H(+)</text>
        <dbReference type="Rhea" id="RHEA:15197"/>
        <dbReference type="Rhea" id="RHEA-COMP:12418"/>
        <dbReference type="Rhea" id="RHEA-COMP:12419"/>
        <dbReference type="ChEBI" id="CHEBI:15378"/>
        <dbReference type="ChEBI" id="CHEBI:57856"/>
        <dbReference type="ChEBI" id="CHEBI:59789"/>
        <dbReference type="ChEBI" id="CHEBI:90615"/>
        <dbReference type="ChEBI" id="CHEBI:90616"/>
        <dbReference type="EC" id="2.1.1.72"/>
    </reaction>
</comment>
<dbReference type="Gene3D" id="3.40.50.150">
    <property type="entry name" value="Vaccinia Virus protein VP39"/>
    <property type="match status" value="1"/>
</dbReference>
<comment type="similarity">
    <text evidence="1">Belongs to the N(4)/N(6)-methyltransferase family.</text>
</comment>